<reference evidence="7 8" key="1">
    <citation type="submission" date="2015-09" db="EMBL/GenBank/DDBJ databases">
        <title>Genome sequencing project for genomic taxonomy and phylogenomics of Bacillus-like bacteria.</title>
        <authorList>
            <person name="Liu B."/>
            <person name="Wang J."/>
            <person name="Zhu Y."/>
            <person name="Liu G."/>
            <person name="Chen Q."/>
            <person name="Chen Z."/>
            <person name="Lan J."/>
            <person name="Che J."/>
            <person name="Ge C."/>
            <person name="Shi H."/>
            <person name="Pan Z."/>
            <person name="Liu X."/>
        </authorList>
    </citation>
    <scope>NUCLEOTIDE SEQUENCE [LARGE SCALE GENOMIC DNA]</scope>
    <source>
        <strain evidence="7 8">FJAT-18043</strain>
    </source>
</reference>
<proteinExistence type="inferred from homology"/>
<keyword evidence="4" id="KW-1133">Transmembrane helix</keyword>
<evidence type="ECO:0000313" key="8">
    <source>
        <dbReference type="Proteomes" id="UP000050996"/>
    </source>
</evidence>
<comment type="caution">
    <text evidence="7">The sequence shown here is derived from an EMBL/GenBank/DDBJ whole genome shotgun (WGS) entry which is preliminary data.</text>
</comment>
<feature type="region of interest" description="Disordered" evidence="5">
    <location>
        <begin position="321"/>
        <end position="345"/>
    </location>
</feature>
<name>A0A0Q3QUR2_9BACI</name>
<protein>
    <submittedName>
        <fullName evidence="7">Transcriptional regulator</fullName>
    </submittedName>
</protein>
<evidence type="ECO:0000256" key="3">
    <source>
        <dbReference type="ARBA" id="ARBA00022968"/>
    </source>
</evidence>
<evidence type="ECO:0000256" key="2">
    <source>
        <dbReference type="ARBA" id="ARBA00022692"/>
    </source>
</evidence>
<sequence>MSNLRSNRRKSKKKRFWRTFVLLILLLLVGGGSYFAFDIAYHAKKATDNIYQEIDREKVENHRTEEVKITKEPFNILLLGIEEQGGGQRSDVLLLVTVNPITEEVSMLSIPRDTRIMVPAAGKKTKITESFSYGGVESTIETIDELLDVPIDYYITTNFDGFEDIVDTLGGVEVNVPFTFKSQLTGSLKWKTFYEGPMDLNGNEALAYVRMRKKDPQGDKGRNERQKEVIKAIIDKGTSFGTITKINDILGDLGENVKTNIPPSKFANFIKLYSKIKNTEIQNLTIEGEDEYINGVYYYIPDDDSIDEVSTILNDSLTNTKKTVRTNDQPSQNSQSEQDTDNEEY</sequence>
<dbReference type="Pfam" id="PF03816">
    <property type="entry name" value="LytR_cpsA_psr"/>
    <property type="match status" value="1"/>
</dbReference>
<dbReference type="AlphaFoldDB" id="A0A0Q3QUR2"/>
<organism evidence="7 8">
    <name type="scientific">Cytobacillus solani</name>
    <dbReference type="NCBI Taxonomy" id="1637975"/>
    <lineage>
        <taxon>Bacteria</taxon>
        <taxon>Bacillati</taxon>
        <taxon>Bacillota</taxon>
        <taxon>Bacilli</taxon>
        <taxon>Bacillales</taxon>
        <taxon>Bacillaceae</taxon>
        <taxon>Cytobacillus</taxon>
    </lineage>
</organism>
<evidence type="ECO:0000256" key="4">
    <source>
        <dbReference type="ARBA" id="ARBA00022989"/>
    </source>
</evidence>
<evidence type="ECO:0000256" key="1">
    <source>
        <dbReference type="ARBA" id="ARBA00006068"/>
    </source>
</evidence>
<keyword evidence="2" id="KW-0812">Transmembrane</keyword>
<keyword evidence="4" id="KW-0472">Membrane</keyword>
<dbReference type="InterPro" id="IPR050922">
    <property type="entry name" value="LytR/CpsA/Psr_CW_biosynth"/>
</dbReference>
<dbReference type="PATRIC" id="fig|1637975.4.peg.4868"/>
<dbReference type="GO" id="GO:0071555">
    <property type="term" value="P:cell wall organization"/>
    <property type="evidence" value="ECO:0007669"/>
    <property type="project" value="UniProtKB-KW"/>
</dbReference>
<dbReference type="PANTHER" id="PTHR33392:SF6">
    <property type="entry name" value="POLYISOPRENYL-TEICHOIC ACID--PEPTIDOGLYCAN TEICHOIC ACID TRANSFERASE TAGU"/>
    <property type="match status" value="1"/>
</dbReference>
<evidence type="ECO:0000256" key="5">
    <source>
        <dbReference type="SAM" id="MobiDB-lite"/>
    </source>
</evidence>
<dbReference type="InterPro" id="IPR004474">
    <property type="entry name" value="LytR_CpsA_psr"/>
</dbReference>
<dbReference type="RefSeq" id="WP_053478729.1">
    <property type="nucleotide sequence ID" value="NZ_CP041305.1"/>
</dbReference>
<keyword evidence="3" id="KW-0735">Signal-anchor</keyword>
<gene>
    <name evidence="7" type="ORF">AN957_24155</name>
</gene>
<evidence type="ECO:0000259" key="6">
    <source>
        <dbReference type="Pfam" id="PF03816"/>
    </source>
</evidence>
<dbReference type="NCBIfam" id="TIGR00350">
    <property type="entry name" value="lytR_cpsA_psr"/>
    <property type="match status" value="1"/>
</dbReference>
<dbReference type="Gene3D" id="3.40.630.190">
    <property type="entry name" value="LCP protein"/>
    <property type="match status" value="1"/>
</dbReference>
<dbReference type="EMBL" id="LJIX01000006">
    <property type="protein sequence ID" value="KQL21344.1"/>
    <property type="molecule type" value="Genomic_DNA"/>
</dbReference>
<dbReference type="STRING" id="1637975.AN957_24155"/>
<keyword evidence="8" id="KW-1185">Reference proteome</keyword>
<feature type="domain" description="Cell envelope-related transcriptional attenuator" evidence="6">
    <location>
        <begin position="89"/>
        <end position="236"/>
    </location>
</feature>
<accession>A0A0Q3QUR2</accession>
<dbReference type="PANTHER" id="PTHR33392">
    <property type="entry name" value="POLYISOPRENYL-TEICHOIC ACID--PEPTIDOGLYCAN TEICHOIC ACID TRANSFERASE TAGU"/>
    <property type="match status" value="1"/>
</dbReference>
<feature type="compositionally biased region" description="Polar residues" evidence="5">
    <location>
        <begin position="321"/>
        <end position="337"/>
    </location>
</feature>
<dbReference type="Proteomes" id="UP000050996">
    <property type="component" value="Unassembled WGS sequence"/>
</dbReference>
<evidence type="ECO:0000313" key="7">
    <source>
        <dbReference type="EMBL" id="KQL21344.1"/>
    </source>
</evidence>
<comment type="similarity">
    <text evidence="1">Belongs to the LytR/CpsA/Psr (LCP) family.</text>
</comment>